<dbReference type="InterPro" id="IPR045825">
    <property type="entry name" value="RamS"/>
</dbReference>
<evidence type="ECO:0000313" key="2">
    <source>
        <dbReference type="Proteomes" id="UP000578686"/>
    </source>
</evidence>
<protein>
    <submittedName>
        <fullName evidence="1">SapB/AmfS family lantipeptide</fullName>
    </submittedName>
</protein>
<accession>A0A7X6HZN7</accession>
<dbReference type="NCBIfam" id="NF033212">
    <property type="entry name" value="SapB_AmfS_lanti"/>
    <property type="match status" value="1"/>
</dbReference>
<dbReference type="RefSeq" id="WP_167934310.1">
    <property type="nucleotide sequence ID" value="NZ_BHZG01000512.1"/>
</dbReference>
<dbReference type="Proteomes" id="UP000578686">
    <property type="component" value="Unassembled WGS sequence"/>
</dbReference>
<dbReference type="AlphaFoldDB" id="A0A7X6HZN7"/>
<gene>
    <name evidence="1" type="ORF">HCN56_14120</name>
</gene>
<comment type="caution">
    <text evidence="1">The sequence shown here is derived from an EMBL/GenBank/DDBJ whole genome shotgun (WGS) entry which is preliminary data.</text>
</comment>
<dbReference type="Pfam" id="PF19402">
    <property type="entry name" value="RamS"/>
    <property type="match status" value="1"/>
</dbReference>
<reference evidence="1 2" key="1">
    <citation type="submission" date="2020-03" db="EMBL/GenBank/DDBJ databases">
        <title>Draft genome of Streptomyces sp. ventii, isolated from the Axial Seamount in the Pacific Ocean, and resequencing of the two type strains Streptomyces lonarensis strain NCL 716 and Streptomyces bohaiensis strain 11A07.</title>
        <authorList>
            <person name="Loughran R.M."/>
            <person name="Pfannmuller K.M."/>
            <person name="Wasson B.J."/>
            <person name="Deadmond M.C."/>
            <person name="Paddock B.E."/>
            <person name="Koyack M.J."/>
            <person name="Gallegos D.A."/>
            <person name="Mitchell E.A."/>
            <person name="Ushijima B."/>
            <person name="Saw J.H."/>
            <person name="Mcphail K.L."/>
            <person name="Videau P."/>
        </authorList>
    </citation>
    <scope>NUCLEOTIDE SEQUENCE [LARGE SCALE GENOMIC DNA]</scope>
    <source>
        <strain evidence="1 2">NCL716</strain>
    </source>
</reference>
<organism evidence="1 2">
    <name type="scientific">Streptomyces lonarensis</name>
    <dbReference type="NCBI Taxonomy" id="700599"/>
    <lineage>
        <taxon>Bacteria</taxon>
        <taxon>Bacillati</taxon>
        <taxon>Actinomycetota</taxon>
        <taxon>Actinomycetes</taxon>
        <taxon>Kitasatosporales</taxon>
        <taxon>Streptomycetaceae</taxon>
        <taxon>Streptomyces</taxon>
    </lineage>
</organism>
<evidence type="ECO:0000313" key="1">
    <source>
        <dbReference type="EMBL" id="NJQ06690.1"/>
    </source>
</evidence>
<proteinExistence type="predicted"/>
<dbReference type="NCBIfam" id="NF038159">
    <property type="entry name" value="lanthi_III_b"/>
    <property type="match status" value="1"/>
</dbReference>
<name>A0A7X6HZN7_9ACTN</name>
<keyword evidence="2" id="KW-1185">Reference proteome</keyword>
<sequence length="45" mass="4853">MALLDLQTMETPAVEEENFGELSKGSQVSLLICEHSSLSVTLCTP</sequence>
<dbReference type="EMBL" id="JAAVJD010000101">
    <property type="protein sequence ID" value="NJQ06690.1"/>
    <property type="molecule type" value="Genomic_DNA"/>
</dbReference>